<comment type="caution">
    <text evidence="1">The sequence shown here is derived from an EMBL/GenBank/DDBJ whole genome shotgun (WGS) entry which is preliminary data.</text>
</comment>
<organism evidence="1 2">
    <name type="scientific">Trichonephila clavata</name>
    <name type="common">Joro spider</name>
    <name type="synonym">Nephila clavata</name>
    <dbReference type="NCBI Taxonomy" id="2740835"/>
    <lineage>
        <taxon>Eukaryota</taxon>
        <taxon>Metazoa</taxon>
        <taxon>Ecdysozoa</taxon>
        <taxon>Arthropoda</taxon>
        <taxon>Chelicerata</taxon>
        <taxon>Arachnida</taxon>
        <taxon>Araneae</taxon>
        <taxon>Araneomorphae</taxon>
        <taxon>Entelegynae</taxon>
        <taxon>Araneoidea</taxon>
        <taxon>Nephilidae</taxon>
        <taxon>Trichonephila</taxon>
    </lineage>
</organism>
<evidence type="ECO:0000313" key="2">
    <source>
        <dbReference type="Proteomes" id="UP000887116"/>
    </source>
</evidence>
<dbReference type="EMBL" id="BMAO01001065">
    <property type="protein sequence ID" value="GFQ70849.1"/>
    <property type="molecule type" value="Genomic_DNA"/>
</dbReference>
<gene>
    <name evidence="1" type="ORF">TNCT_79041</name>
</gene>
<dbReference type="AlphaFoldDB" id="A0A8X6KE35"/>
<name>A0A8X6KE35_TRICU</name>
<reference evidence="1" key="1">
    <citation type="submission" date="2020-07" db="EMBL/GenBank/DDBJ databases">
        <title>Multicomponent nature underlies the extraordinary mechanical properties of spider dragline silk.</title>
        <authorList>
            <person name="Kono N."/>
            <person name="Nakamura H."/>
            <person name="Mori M."/>
            <person name="Yoshida Y."/>
            <person name="Ohtoshi R."/>
            <person name="Malay A.D."/>
            <person name="Moran D.A.P."/>
            <person name="Tomita M."/>
            <person name="Numata K."/>
            <person name="Arakawa K."/>
        </authorList>
    </citation>
    <scope>NUCLEOTIDE SEQUENCE</scope>
</reference>
<dbReference type="Proteomes" id="UP000887116">
    <property type="component" value="Unassembled WGS sequence"/>
</dbReference>
<sequence>MHARKKKRCLPSAYSVPFRLGTQTFASQYNNLFLVRILFGAAFDTRIVPGEPLKGGECQEKEFIPTARRKKSREEALNQEIVVSGDWFRSCRCCRKHKRCVRYRHPTLAPCLAMIRY</sequence>
<accession>A0A8X6KE35</accession>
<evidence type="ECO:0000313" key="1">
    <source>
        <dbReference type="EMBL" id="GFQ70849.1"/>
    </source>
</evidence>
<proteinExistence type="predicted"/>
<protein>
    <submittedName>
        <fullName evidence="1">Uncharacterized protein</fullName>
    </submittedName>
</protein>
<keyword evidence="2" id="KW-1185">Reference proteome</keyword>